<dbReference type="EMBL" id="JACIEB010000001">
    <property type="protein sequence ID" value="MBB3981152.1"/>
    <property type="molecule type" value="Genomic_DNA"/>
</dbReference>
<dbReference type="Pfam" id="PF18588">
    <property type="entry name" value="WcbI"/>
    <property type="match status" value="1"/>
</dbReference>
<evidence type="ECO:0000313" key="3">
    <source>
        <dbReference type="Proteomes" id="UP000552757"/>
    </source>
</evidence>
<sequence>MRIAVLGNCQSLPLVQCLRTMLPDHVMVRLNSNLAAPDILASAVEQADIVIAQTDDIPGVDMTGVTTCLYPRFQFRPLAPDQARVDADDGQLLSPLGKPHSALAFFGWRAGLDIEATAGLFREEIFDMLGYTGLLDQTLTLAVEEGTRVGMSDLAGLYRRWLARGRFIHIVHHPRLFVMADIARAICARLGLRPAIPNPEDFLHDPMLAGPIWALYPDIARLYGLTGGAVFKTPDDRENKTKGRIIDLREFIATSFAIYDAAKNPRCLATQEPEFELLRDSLGLTGRIG</sequence>
<gene>
    <name evidence="2" type="ORF">GGR44_000783</name>
</gene>
<keyword evidence="3" id="KW-1185">Reference proteome</keyword>
<dbReference type="InterPro" id="IPR041307">
    <property type="entry name" value="WcbI"/>
</dbReference>
<reference evidence="2 3" key="1">
    <citation type="submission" date="2020-08" db="EMBL/GenBank/DDBJ databases">
        <title>Genomic Encyclopedia of Type Strains, Phase IV (KMG-IV): sequencing the most valuable type-strain genomes for metagenomic binning, comparative biology and taxonomic classification.</title>
        <authorList>
            <person name="Goeker M."/>
        </authorList>
    </citation>
    <scope>NUCLEOTIDE SEQUENCE [LARGE SCALE GENOMIC DNA]</scope>
    <source>
        <strain evidence="2 3">DSM 29348</strain>
    </source>
</reference>
<proteinExistence type="predicted"/>
<comment type="caution">
    <text evidence="2">The sequence shown here is derived from an EMBL/GenBank/DDBJ whole genome shotgun (WGS) entry which is preliminary data.</text>
</comment>
<feature type="domain" description="Polysaccharide biosynthesis enzyme WcbI" evidence="1">
    <location>
        <begin position="3"/>
        <end position="194"/>
    </location>
</feature>
<protein>
    <recommendedName>
        <fullName evidence="1">Polysaccharide biosynthesis enzyme WcbI domain-containing protein</fullName>
    </recommendedName>
</protein>
<dbReference type="Proteomes" id="UP000552757">
    <property type="component" value="Unassembled WGS sequence"/>
</dbReference>
<name>A0A7W6GN52_9SPHN</name>
<dbReference type="AlphaFoldDB" id="A0A7W6GN52"/>
<evidence type="ECO:0000313" key="2">
    <source>
        <dbReference type="EMBL" id="MBB3981152.1"/>
    </source>
</evidence>
<dbReference type="RefSeq" id="WP_183954099.1">
    <property type="nucleotide sequence ID" value="NZ_JACIEB010000001.1"/>
</dbReference>
<organism evidence="2 3">
    <name type="scientific">Sphingobium fontiphilum</name>
    <dbReference type="NCBI Taxonomy" id="944425"/>
    <lineage>
        <taxon>Bacteria</taxon>
        <taxon>Pseudomonadati</taxon>
        <taxon>Pseudomonadota</taxon>
        <taxon>Alphaproteobacteria</taxon>
        <taxon>Sphingomonadales</taxon>
        <taxon>Sphingomonadaceae</taxon>
        <taxon>Sphingobium</taxon>
    </lineage>
</organism>
<evidence type="ECO:0000259" key="1">
    <source>
        <dbReference type="Pfam" id="PF18588"/>
    </source>
</evidence>
<accession>A0A7W6GN52</accession>